<protein>
    <submittedName>
        <fullName evidence="2">Uncharacterized protein</fullName>
    </submittedName>
</protein>
<evidence type="ECO:0000256" key="1">
    <source>
        <dbReference type="SAM" id="Phobius"/>
    </source>
</evidence>
<evidence type="ECO:0000313" key="2">
    <source>
        <dbReference type="EMBL" id="GGY71964.1"/>
    </source>
</evidence>
<accession>A0ABQ3B1P8</accession>
<evidence type="ECO:0000313" key="3">
    <source>
        <dbReference type="Proteomes" id="UP000600946"/>
    </source>
</evidence>
<feature type="transmembrane region" description="Helical" evidence="1">
    <location>
        <begin position="25"/>
        <end position="44"/>
    </location>
</feature>
<keyword evidence="1" id="KW-0812">Transmembrane</keyword>
<gene>
    <name evidence="2" type="ORF">GCM10010326_77730</name>
</gene>
<dbReference type="Proteomes" id="UP000600946">
    <property type="component" value="Unassembled WGS sequence"/>
</dbReference>
<dbReference type="GeneID" id="96295590"/>
<dbReference type="EMBL" id="BMUU01000029">
    <property type="protein sequence ID" value="GGY71964.1"/>
    <property type="molecule type" value="Genomic_DNA"/>
</dbReference>
<name>A0ABQ3B1P8_9ACTN</name>
<comment type="caution">
    <text evidence="2">The sequence shown here is derived from an EMBL/GenBank/DDBJ whole genome shotgun (WGS) entry which is preliminary data.</text>
</comment>
<dbReference type="RefSeq" id="WP_161250032.1">
    <property type="nucleotide sequence ID" value="NZ_BMUU01000029.1"/>
</dbReference>
<keyword evidence="3" id="KW-1185">Reference proteome</keyword>
<reference evidence="3" key="1">
    <citation type="journal article" date="2019" name="Int. J. Syst. Evol. Microbiol.">
        <title>The Global Catalogue of Microorganisms (GCM) 10K type strain sequencing project: providing services to taxonomists for standard genome sequencing and annotation.</title>
        <authorList>
            <consortium name="The Broad Institute Genomics Platform"/>
            <consortium name="The Broad Institute Genome Sequencing Center for Infectious Disease"/>
            <person name="Wu L."/>
            <person name="Ma J."/>
        </authorList>
    </citation>
    <scope>NUCLEOTIDE SEQUENCE [LARGE SCALE GENOMIC DNA]</scope>
    <source>
        <strain evidence="3">JCM 4594</strain>
    </source>
</reference>
<keyword evidence="1" id="KW-0472">Membrane</keyword>
<keyword evidence="1" id="KW-1133">Transmembrane helix</keyword>
<sequence length="94" mass="9829">MHDTAVLAADWISLGTGFGNDLKSLIFNVAIPVVCGLFVLVIGFKTKAPGPTIMAVIFAGIVWGLSASMGTTLKDTTTNTVNHYDGSTIRSGDQ</sequence>
<organism evidence="2 3">
    <name type="scientific">Streptomyces xanthochromogenes</name>
    <dbReference type="NCBI Taxonomy" id="67384"/>
    <lineage>
        <taxon>Bacteria</taxon>
        <taxon>Bacillati</taxon>
        <taxon>Actinomycetota</taxon>
        <taxon>Actinomycetes</taxon>
        <taxon>Kitasatosporales</taxon>
        <taxon>Streptomycetaceae</taxon>
        <taxon>Streptomyces</taxon>
    </lineage>
</organism>
<feature type="transmembrane region" description="Helical" evidence="1">
    <location>
        <begin position="51"/>
        <end position="69"/>
    </location>
</feature>
<proteinExistence type="predicted"/>